<feature type="domain" description="Restriction of telomere capping protein 4 C-terminal" evidence="9">
    <location>
        <begin position="585"/>
        <end position="740"/>
    </location>
</feature>
<dbReference type="GO" id="GO:0005634">
    <property type="term" value="C:nucleus"/>
    <property type="evidence" value="ECO:0007669"/>
    <property type="project" value="UniProtKB-SubCell"/>
</dbReference>
<evidence type="ECO:0000313" key="10">
    <source>
        <dbReference type="EMBL" id="GJE91289.1"/>
    </source>
</evidence>
<feature type="compositionally biased region" description="Low complexity" evidence="8">
    <location>
        <begin position="840"/>
        <end position="855"/>
    </location>
</feature>
<evidence type="ECO:0000256" key="4">
    <source>
        <dbReference type="ARBA" id="ARBA00009461"/>
    </source>
</evidence>
<feature type="compositionally biased region" description="Basic and acidic residues" evidence="8">
    <location>
        <begin position="128"/>
        <end position="149"/>
    </location>
</feature>
<comment type="subcellular location">
    <subcellularLocation>
        <location evidence="3">Cytoplasm</location>
    </subcellularLocation>
    <subcellularLocation>
        <location evidence="2">Nucleus</location>
    </subcellularLocation>
</comment>
<evidence type="ECO:0000256" key="6">
    <source>
        <dbReference type="ARBA" id="ARBA00022490"/>
    </source>
</evidence>
<reference evidence="10 11" key="1">
    <citation type="submission" date="2021-08" db="EMBL/GenBank/DDBJ databases">
        <title>Draft Genome Sequence of Phanerochaete sordida strain YK-624.</title>
        <authorList>
            <person name="Mori T."/>
            <person name="Dohra H."/>
            <person name="Suzuki T."/>
            <person name="Kawagishi H."/>
            <person name="Hirai H."/>
        </authorList>
    </citation>
    <scope>NUCLEOTIDE SEQUENCE [LARGE SCALE GENOMIC DNA]</scope>
    <source>
        <strain evidence="10 11">YK-624</strain>
    </source>
</reference>
<evidence type="ECO:0000256" key="5">
    <source>
        <dbReference type="ARBA" id="ARBA00015162"/>
    </source>
</evidence>
<dbReference type="InterPro" id="IPR028094">
    <property type="entry name" value="RTC4_C"/>
</dbReference>
<dbReference type="PANTHER" id="PTHR41391:SF1">
    <property type="entry name" value="RESTRICTION OF TELOMERE CAPPING PROTEIN 4"/>
    <property type="match status" value="1"/>
</dbReference>
<feature type="region of interest" description="Disordered" evidence="8">
    <location>
        <begin position="781"/>
        <end position="954"/>
    </location>
</feature>
<keyword evidence="6" id="KW-0963">Cytoplasm</keyword>
<proteinExistence type="inferred from homology"/>
<comment type="caution">
    <text evidence="10">The sequence shown here is derived from an EMBL/GenBank/DDBJ whole genome shotgun (WGS) entry which is preliminary data.</text>
</comment>
<feature type="compositionally biased region" description="Low complexity" evidence="8">
    <location>
        <begin position="152"/>
        <end position="162"/>
    </location>
</feature>
<dbReference type="Pfam" id="PF14474">
    <property type="entry name" value="RTC4"/>
    <property type="match status" value="1"/>
</dbReference>
<comment type="function">
    <text evidence="1">May be involved in a process influencing telomere capping.</text>
</comment>
<feature type="compositionally biased region" description="Acidic residues" evidence="8">
    <location>
        <begin position="67"/>
        <end position="77"/>
    </location>
</feature>
<name>A0A9P3GBF4_9APHY</name>
<evidence type="ECO:0000313" key="11">
    <source>
        <dbReference type="Proteomes" id="UP000703269"/>
    </source>
</evidence>
<protein>
    <recommendedName>
        <fullName evidence="5">Restriction of telomere capping protein 4</fullName>
    </recommendedName>
</protein>
<comment type="similarity">
    <text evidence="4">Belongs to the RTC4 family.</text>
</comment>
<evidence type="ECO:0000256" key="3">
    <source>
        <dbReference type="ARBA" id="ARBA00004496"/>
    </source>
</evidence>
<feature type="compositionally biased region" description="Polar residues" evidence="8">
    <location>
        <begin position="922"/>
        <end position="945"/>
    </location>
</feature>
<evidence type="ECO:0000256" key="1">
    <source>
        <dbReference type="ARBA" id="ARBA00002738"/>
    </source>
</evidence>
<evidence type="ECO:0000259" key="9">
    <source>
        <dbReference type="SMART" id="SM01312"/>
    </source>
</evidence>
<sequence length="954" mass="104563">MEQQRDNMLRRGTSLATDSEARMKNPPRWSQDPAFAPTLGPAAKQPSSSQEARSQPRPKRVVQEYIDITDSDSDDELLIVSESRSRQGSKEPPAAKSRSLASSSSRLDPITEVALVVDGQAYPPHPDFQVDGKQRLKDLKFQKLKKSEEDTTPSLSEPSESSSRARKPAQSSSSTARPVTRDKREDSARKAFKPPAVVDKDKYLACKTNTTRQKTRTPDPLDVPDVEETPKPVKPKPKPRIKKVNPPPELAAATTSRDSAPDFHSENSGKSSKGKAKATEDWPMADMSPPKHSGKPHTSESSCPIDQLSPIKEPSNERKALRSFPMDNLSPLKDKAQPARSQRQGSEKPSRRPIASFPDLSPLSSPAKPPPSSSSFGSSQGSPGGSGRRQDPIHVSLSNSDSESELPKPPRRIKPSKATRPFPMGSQMLRSMGSQRGKRGSSDAEGSEDETERRLKKRARGANDILRELMHSDGMSDEDDDLLFNDPDLDPARLCPWCDEMLPPEPSPHLKHLMTAARRRSSSDSRPTNPLGLRAQPTVFVNVCQRHRFESHQIPLAQRRGWPTRIDWAKLAMRVRQLKHHLQRIVDDVDEEFIPGNERSADDSETDDLDADAVDDKNLLTSRPRKGSAFWKEVVKSVRKKGARKAAGVRGQMTSFTKTQPGYYGELGSVIISQTIYDLFPPAEFTPVSTLPLTPTEFIQRVLVPEAALRLVMEDMKQSRSEALKTLRDSAQYGVAMFPDDNTEGTVASEAIVKARAAARRKEIERQDEEDSDAALWNAFPEDDLQEPSERPGRGSHAASVESSRPRRACAERAQAIVESGDDSDASIDSRPRKTRAKPGSKSSSKPASKSASKPAPKPRAQRSRTPSANSESGIEILSGSDVPQTLRDARPGPRPRPRPKVPGSTPHASDGDTDHGAAATTDPQATPRPNKTQRGVPSGPSTSGIAALNLKTE</sequence>
<dbReference type="OrthoDB" id="128308at2759"/>
<feature type="compositionally biased region" description="Basic residues" evidence="8">
    <location>
        <begin position="233"/>
        <end position="243"/>
    </location>
</feature>
<dbReference type="SMART" id="SM01312">
    <property type="entry name" value="RTC4"/>
    <property type="match status" value="1"/>
</dbReference>
<evidence type="ECO:0000256" key="8">
    <source>
        <dbReference type="SAM" id="MobiDB-lite"/>
    </source>
</evidence>
<keyword evidence="11" id="KW-1185">Reference proteome</keyword>
<feature type="compositionally biased region" description="Low complexity" evidence="8">
    <location>
        <begin position="94"/>
        <end position="107"/>
    </location>
</feature>
<organism evidence="10 11">
    <name type="scientific">Phanerochaete sordida</name>
    <dbReference type="NCBI Taxonomy" id="48140"/>
    <lineage>
        <taxon>Eukaryota</taxon>
        <taxon>Fungi</taxon>
        <taxon>Dikarya</taxon>
        <taxon>Basidiomycota</taxon>
        <taxon>Agaricomycotina</taxon>
        <taxon>Agaricomycetes</taxon>
        <taxon>Polyporales</taxon>
        <taxon>Phanerochaetaceae</taxon>
        <taxon>Phanerochaete</taxon>
    </lineage>
</organism>
<dbReference type="AlphaFoldDB" id="A0A9P3GBF4"/>
<dbReference type="GO" id="GO:0005737">
    <property type="term" value="C:cytoplasm"/>
    <property type="evidence" value="ECO:0007669"/>
    <property type="project" value="UniProtKB-SubCell"/>
</dbReference>
<feature type="region of interest" description="Disordered" evidence="8">
    <location>
        <begin position="1"/>
        <end position="459"/>
    </location>
</feature>
<feature type="compositionally biased region" description="Polar residues" evidence="8">
    <location>
        <begin position="864"/>
        <end position="873"/>
    </location>
</feature>
<evidence type="ECO:0000256" key="2">
    <source>
        <dbReference type="ARBA" id="ARBA00004123"/>
    </source>
</evidence>
<gene>
    <name evidence="10" type="ORF">PsYK624_074380</name>
</gene>
<keyword evidence="7" id="KW-0539">Nucleus</keyword>
<dbReference type="InterPro" id="IPR039024">
    <property type="entry name" value="RTC4"/>
</dbReference>
<evidence type="ECO:0000256" key="7">
    <source>
        <dbReference type="ARBA" id="ARBA00023242"/>
    </source>
</evidence>
<accession>A0A9P3GBF4</accession>
<dbReference type="PANTHER" id="PTHR41391">
    <property type="entry name" value="RESTRICTION OF TELOMERE CAPPING PROTEIN 4"/>
    <property type="match status" value="1"/>
</dbReference>
<dbReference type="EMBL" id="BPQB01000020">
    <property type="protein sequence ID" value="GJE91289.1"/>
    <property type="molecule type" value="Genomic_DNA"/>
</dbReference>
<dbReference type="Proteomes" id="UP000703269">
    <property type="component" value="Unassembled WGS sequence"/>
</dbReference>
<feature type="compositionally biased region" description="Basic and acidic residues" evidence="8">
    <location>
        <begin position="179"/>
        <end position="189"/>
    </location>
</feature>